<protein>
    <recommendedName>
        <fullName evidence="3">C2H2-type domain-containing protein</fullName>
    </recommendedName>
</protein>
<dbReference type="HOGENOM" id="CLU_850804_0_0_1"/>
<dbReference type="KEGG" id="tut:107364567"/>
<reference evidence="4" key="2">
    <citation type="submission" date="2015-06" db="UniProtKB">
        <authorList>
            <consortium name="EnsemblMetazoa"/>
        </authorList>
    </citation>
    <scope>IDENTIFICATION</scope>
</reference>
<dbReference type="GO" id="GO:0008270">
    <property type="term" value="F:zinc ion binding"/>
    <property type="evidence" value="ECO:0007669"/>
    <property type="project" value="UniProtKB-KW"/>
</dbReference>
<name>T1JQS1_TETUR</name>
<feature type="compositionally biased region" description="Acidic residues" evidence="2">
    <location>
        <begin position="25"/>
        <end position="43"/>
    </location>
</feature>
<keyword evidence="5" id="KW-1185">Reference proteome</keyword>
<feature type="domain" description="C2H2-type" evidence="3">
    <location>
        <begin position="304"/>
        <end position="327"/>
    </location>
</feature>
<accession>T1JQS1</accession>
<dbReference type="EnsemblMetazoa" id="tetur01g04260.1">
    <property type="protein sequence ID" value="tetur01g04260.1"/>
    <property type="gene ID" value="tetur01g04260"/>
</dbReference>
<dbReference type="PROSITE" id="PS00028">
    <property type="entry name" value="ZINC_FINGER_C2H2_1"/>
    <property type="match status" value="1"/>
</dbReference>
<keyword evidence="1" id="KW-0479">Metal-binding</keyword>
<proteinExistence type="predicted"/>
<sequence length="327" mass="37744">MELKCKQGFLNIVDYDEDAVKADHDDDDFSSYDDDDDDNDHYDEDFMPPVSYRSIGIQTQSPFMVDKAIQVFIPRTKPSEKTCEKTCMAVTPSLRKAPTNGHRLMPNIVYGGKTNYYESPLNRINFAYDQVDSEISNQNNNENHKLIGAAKRKQKSPNDEATINKLNKKFVGDESYKHQETDSSDLRIGLISFNDEDPISIDVDTNQTMTMVNRSNDTADDALEIDDEYIFTHHPTGLGYQIFNEKRSINKEMMEQVFASVIGREDKFYLCLYPPHKGSCHSHAGKSTKIRVVKNHLTSHLFLYRCRLCGRTYKYYNNLFNHFNKHP</sequence>
<keyword evidence="1" id="KW-0863">Zinc-finger</keyword>
<evidence type="ECO:0000256" key="2">
    <source>
        <dbReference type="SAM" id="MobiDB-lite"/>
    </source>
</evidence>
<dbReference type="Proteomes" id="UP000015104">
    <property type="component" value="Unassembled WGS sequence"/>
</dbReference>
<organism evidence="4 5">
    <name type="scientific">Tetranychus urticae</name>
    <name type="common">Two-spotted spider mite</name>
    <dbReference type="NCBI Taxonomy" id="32264"/>
    <lineage>
        <taxon>Eukaryota</taxon>
        <taxon>Metazoa</taxon>
        <taxon>Ecdysozoa</taxon>
        <taxon>Arthropoda</taxon>
        <taxon>Chelicerata</taxon>
        <taxon>Arachnida</taxon>
        <taxon>Acari</taxon>
        <taxon>Acariformes</taxon>
        <taxon>Trombidiformes</taxon>
        <taxon>Prostigmata</taxon>
        <taxon>Eleutherengona</taxon>
        <taxon>Raphignathae</taxon>
        <taxon>Tetranychoidea</taxon>
        <taxon>Tetranychidae</taxon>
        <taxon>Tetranychus</taxon>
    </lineage>
</organism>
<feature type="region of interest" description="Disordered" evidence="2">
    <location>
        <begin position="23"/>
        <end position="43"/>
    </location>
</feature>
<dbReference type="InterPro" id="IPR013087">
    <property type="entry name" value="Znf_C2H2_type"/>
</dbReference>
<evidence type="ECO:0000256" key="1">
    <source>
        <dbReference type="PROSITE-ProRule" id="PRU00042"/>
    </source>
</evidence>
<evidence type="ECO:0000313" key="4">
    <source>
        <dbReference type="EnsemblMetazoa" id="tetur01g04260.1"/>
    </source>
</evidence>
<gene>
    <name evidence="4" type="primary">107364567</name>
</gene>
<keyword evidence="1" id="KW-0862">Zinc</keyword>
<evidence type="ECO:0000313" key="5">
    <source>
        <dbReference type="Proteomes" id="UP000015104"/>
    </source>
</evidence>
<dbReference type="AlphaFoldDB" id="T1JQS1"/>
<evidence type="ECO:0000259" key="3">
    <source>
        <dbReference type="PROSITE" id="PS50157"/>
    </source>
</evidence>
<reference evidence="5" key="1">
    <citation type="submission" date="2011-08" db="EMBL/GenBank/DDBJ databases">
        <authorList>
            <person name="Rombauts S."/>
        </authorList>
    </citation>
    <scope>NUCLEOTIDE SEQUENCE</scope>
    <source>
        <strain evidence="5">London</strain>
    </source>
</reference>
<dbReference type="EMBL" id="CAEY01000440">
    <property type="status" value="NOT_ANNOTATED_CDS"/>
    <property type="molecule type" value="Genomic_DNA"/>
</dbReference>
<dbReference type="PROSITE" id="PS50157">
    <property type="entry name" value="ZINC_FINGER_C2H2_2"/>
    <property type="match status" value="1"/>
</dbReference>